<keyword evidence="7 11" id="KW-0067">ATP-binding</keyword>
<evidence type="ECO:0000259" key="12">
    <source>
        <dbReference type="Pfam" id="PF02875"/>
    </source>
</evidence>
<dbReference type="Pfam" id="PF08245">
    <property type="entry name" value="Mur_ligase_M"/>
    <property type="match status" value="1"/>
</dbReference>
<evidence type="ECO:0000256" key="7">
    <source>
        <dbReference type="ARBA" id="ARBA00022840"/>
    </source>
</evidence>
<evidence type="ECO:0000259" key="13">
    <source>
        <dbReference type="Pfam" id="PF08245"/>
    </source>
</evidence>
<name>A0A810Q8V7_9FIRM</name>
<dbReference type="AlphaFoldDB" id="A0A810Q8V7"/>
<dbReference type="KEGG" id="pfaa:MM59RIKEN_00210"/>
<comment type="cofactor">
    <cofactor evidence="1">
        <name>Mg(2+)</name>
        <dbReference type="ChEBI" id="CHEBI:18420"/>
    </cofactor>
</comment>
<dbReference type="InterPro" id="IPR004101">
    <property type="entry name" value="Mur_ligase_C"/>
</dbReference>
<dbReference type="PANTHER" id="PTHR11136:SF0">
    <property type="entry name" value="DIHYDROFOLATE SYNTHETASE-RELATED"/>
    <property type="match status" value="1"/>
</dbReference>
<evidence type="ECO:0000256" key="9">
    <source>
        <dbReference type="ARBA" id="ARBA00030592"/>
    </source>
</evidence>
<dbReference type="RefSeq" id="WP_213542360.1">
    <property type="nucleotide sequence ID" value="NZ_AP023420.1"/>
</dbReference>
<evidence type="ECO:0000256" key="8">
    <source>
        <dbReference type="ARBA" id="ARBA00022842"/>
    </source>
</evidence>
<dbReference type="GO" id="GO:0008841">
    <property type="term" value="F:dihydrofolate synthase activity"/>
    <property type="evidence" value="ECO:0007669"/>
    <property type="project" value="TreeGrafter"/>
</dbReference>
<sequence length="422" mass="45589">MTYEEALRYYAQIDMMGSHLGLDRMAELLRRLGNPEKQLKFVHVAGTNGKGSTAALLDACLRQAGYRVGLYTSPHLVRYNERFQVNGQPISDTALAEATEQVKTAADTMEDAPTQFELLTCVAFCCFLSAGCDIVVLEVGLGGRLDATNSIPVPEAAVITRIGLEHTEILGDTIEKIAAEKGGIIKAGGTVVLGDSSEAVVGVTQEICQERGAALIPARSAVPLSKSLEGQRFSWGPYPEICLSLLGEHQLQNAATALTVLEVLRTKGWQIPDEAILKGMCTAVWPGRFECVSRHPIIIIDGGHNQQCAEAIAASLRSYFPGKKCSFLMGVLADKDFHGIFDAILPLAARIAAVTPDSHRALPAPELCQRLRDEYGYAAAVPYATMTDALRELQRSAEGEDVICICGSLYMVGEARELFKMT</sequence>
<accession>A0A810Q8V7</accession>
<evidence type="ECO:0000256" key="3">
    <source>
        <dbReference type="ARBA" id="ARBA00013025"/>
    </source>
</evidence>
<feature type="domain" description="Mur ligase C-terminal" evidence="12">
    <location>
        <begin position="287"/>
        <end position="408"/>
    </location>
</feature>
<dbReference type="SUPFAM" id="SSF53244">
    <property type="entry name" value="MurD-like peptide ligases, peptide-binding domain"/>
    <property type="match status" value="1"/>
</dbReference>
<dbReference type="Proteomes" id="UP000679848">
    <property type="component" value="Chromosome"/>
</dbReference>
<evidence type="ECO:0000313" key="15">
    <source>
        <dbReference type="Proteomes" id="UP000679848"/>
    </source>
</evidence>
<keyword evidence="5" id="KW-0479">Metal-binding</keyword>
<gene>
    <name evidence="14" type="ORF">MM59RIKEN_00210</name>
</gene>
<dbReference type="EMBL" id="AP023420">
    <property type="protein sequence ID" value="BCK82702.1"/>
    <property type="molecule type" value="Genomic_DNA"/>
</dbReference>
<dbReference type="GO" id="GO:0004326">
    <property type="term" value="F:tetrahydrofolylpolyglutamate synthase activity"/>
    <property type="evidence" value="ECO:0007669"/>
    <property type="project" value="UniProtKB-EC"/>
</dbReference>
<feature type="domain" description="Mur ligase central" evidence="13">
    <location>
        <begin position="44"/>
        <end position="260"/>
    </location>
</feature>
<evidence type="ECO:0000313" key="14">
    <source>
        <dbReference type="EMBL" id="BCK82702.1"/>
    </source>
</evidence>
<dbReference type="FunFam" id="3.40.1190.10:FF:000011">
    <property type="entry name" value="Folylpolyglutamate synthase/dihydrofolate synthase"/>
    <property type="match status" value="1"/>
</dbReference>
<comment type="catalytic activity">
    <reaction evidence="10">
        <text>(6S)-5,6,7,8-tetrahydrofolyl-(gamma-L-Glu)(n) + L-glutamate + ATP = (6S)-5,6,7,8-tetrahydrofolyl-(gamma-L-Glu)(n+1) + ADP + phosphate + H(+)</text>
        <dbReference type="Rhea" id="RHEA:10580"/>
        <dbReference type="Rhea" id="RHEA-COMP:14738"/>
        <dbReference type="Rhea" id="RHEA-COMP:14740"/>
        <dbReference type="ChEBI" id="CHEBI:15378"/>
        <dbReference type="ChEBI" id="CHEBI:29985"/>
        <dbReference type="ChEBI" id="CHEBI:30616"/>
        <dbReference type="ChEBI" id="CHEBI:43474"/>
        <dbReference type="ChEBI" id="CHEBI:141005"/>
        <dbReference type="ChEBI" id="CHEBI:456216"/>
        <dbReference type="EC" id="6.3.2.17"/>
    </reaction>
</comment>
<evidence type="ECO:0000256" key="5">
    <source>
        <dbReference type="ARBA" id="ARBA00022723"/>
    </source>
</evidence>
<evidence type="ECO:0000256" key="10">
    <source>
        <dbReference type="ARBA" id="ARBA00047493"/>
    </source>
</evidence>
<evidence type="ECO:0000256" key="4">
    <source>
        <dbReference type="ARBA" id="ARBA00022598"/>
    </source>
</evidence>
<dbReference type="NCBIfam" id="TIGR01499">
    <property type="entry name" value="folC"/>
    <property type="match status" value="1"/>
</dbReference>
<dbReference type="EC" id="6.3.2.17" evidence="3"/>
<dbReference type="Pfam" id="PF02875">
    <property type="entry name" value="Mur_ligase_C"/>
    <property type="match status" value="1"/>
</dbReference>
<evidence type="ECO:0000256" key="11">
    <source>
        <dbReference type="PIRNR" id="PIRNR001563"/>
    </source>
</evidence>
<evidence type="ECO:0000256" key="1">
    <source>
        <dbReference type="ARBA" id="ARBA00001946"/>
    </source>
</evidence>
<dbReference type="PIRSF" id="PIRSF001563">
    <property type="entry name" value="Folylpolyglu_synth"/>
    <property type="match status" value="1"/>
</dbReference>
<keyword evidence="4 11" id="KW-0436">Ligase</keyword>
<dbReference type="PANTHER" id="PTHR11136">
    <property type="entry name" value="FOLYLPOLYGLUTAMATE SYNTHASE-RELATED"/>
    <property type="match status" value="1"/>
</dbReference>
<evidence type="ECO:0000256" key="2">
    <source>
        <dbReference type="ARBA" id="ARBA00008276"/>
    </source>
</evidence>
<organism evidence="14 15">
    <name type="scientific">Pusillibacter faecalis</name>
    <dbReference type="NCBI Taxonomy" id="2714358"/>
    <lineage>
        <taxon>Bacteria</taxon>
        <taxon>Bacillati</taxon>
        <taxon>Bacillota</taxon>
        <taxon>Clostridia</taxon>
        <taxon>Eubacteriales</taxon>
        <taxon>Oscillospiraceae</taxon>
        <taxon>Pusillibacter</taxon>
    </lineage>
</organism>
<reference evidence="14" key="1">
    <citation type="submission" date="2020-09" db="EMBL/GenBank/DDBJ databases">
        <title>New species isolated from human feces.</title>
        <authorList>
            <person name="Kitahara M."/>
            <person name="Shigeno Y."/>
            <person name="Shime M."/>
            <person name="Matsumoto Y."/>
            <person name="Nakamura S."/>
            <person name="Motooka D."/>
            <person name="Fukuoka S."/>
            <person name="Nishikawa H."/>
            <person name="Benno Y."/>
        </authorList>
    </citation>
    <scope>NUCLEOTIDE SEQUENCE</scope>
    <source>
        <strain evidence="14">MM59</strain>
    </source>
</reference>
<comment type="similarity">
    <text evidence="2 11">Belongs to the folylpolyglutamate synthase family.</text>
</comment>
<protein>
    <recommendedName>
        <fullName evidence="3">tetrahydrofolate synthase</fullName>
        <ecNumber evidence="3">6.3.2.17</ecNumber>
    </recommendedName>
    <alternativeName>
        <fullName evidence="9">Tetrahydrofolylpolyglutamate synthase</fullName>
    </alternativeName>
</protein>
<proteinExistence type="inferred from homology"/>
<keyword evidence="8" id="KW-0460">Magnesium</keyword>
<evidence type="ECO:0000256" key="6">
    <source>
        <dbReference type="ARBA" id="ARBA00022741"/>
    </source>
</evidence>
<keyword evidence="6 11" id="KW-0547">Nucleotide-binding</keyword>
<dbReference type="GO" id="GO:0005524">
    <property type="term" value="F:ATP binding"/>
    <property type="evidence" value="ECO:0007669"/>
    <property type="project" value="UniProtKB-KW"/>
</dbReference>
<dbReference type="GO" id="GO:0046872">
    <property type="term" value="F:metal ion binding"/>
    <property type="evidence" value="ECO:0007669"/>
    <property type="project" value="UniProtKB-KW"/>
</dbReference>
<dbReference type="InterPro" id="IPR036615">
    <property type="entry name" value="Mur_ligase_C_dom_sf"/>
</dbReference>
<keyword evidence="15" id="KW-1185">Reference proteome</keyword>
<dbReference type="InterPro" id="IPR036565">
    <property type="entry name" value="Mur-like_cat_sf"/>
</dbReference>
<dbReference type="Gene3D" id="3.40.1190.10">
    <property type="entry name" value="Mur-like, catalytic domain"/>
    <property type="match status" value="1"/>
</dbReference>
<dbReference type="Gene3D" id="3.90.190.20">
    <property type="entry name" value="Mur ligase, C-terminal domain"/>
    <property type="match status" value="1"/>
</dbReference>
<dbReference type="SUPFAM" id="SSF53623">
    <property type="entry name" value="MurD-like peptide ligases, catalytic domain"/>
    <property type="match status" value="1"/>
</dbReference>
<dbReference type="InterPro" id="IPR001645">
    <property type="entry name" value="Folylpolyglutamate_synth"/>
</dbReference>
<dbReference type="GO" id="GO:0005737">
    <property type="term" value="C:cytoplasm"/>
    <property type="evidence" value="ECO:0007669"/>
    <property type="project" value="TreeGrafter"/>
</dbReference>
<dbReference type="InterPro" id="IPR013221">
    <property type="entry name" value="Mur_ligase_cen"/>
</dbReference>